<reference evidence="4" key="1">
    <citation type="submission" date="2017-01" db="EMBL/GenBank/DDBJ databases">
        <authorList>
            <person name="Wang Y."/>
            <person name="White M."/>
            <person name="Kvist S."/>
            <person name="Moncalvo J.-M."/>
        </authorList>
    </citation>
    <scope>NUCLEOTIDE SEQUENCE [LARGE SCALE GENOMIC DNA]</scope>
    <source>
        <strain evidence="4">COL-18-3</strain>
    </source>
</reference>
<dbReference type="EMBL" id="LSSK01001950">
    <property type="protein sequence ID" value="OMH78377.1"/>
    <property type="molecule type" value="Genomic_DNA"/>
</dbReference>
<accession>A0A1R1PBM8</accession>
<keyword evidence="1" id="KW-0175">Coiled coil</keyword>
<gene>
    <name evidence="3" type="ORF">AX774_g8233</name>
</gene>
<feature type="coiled-coil region" evidence="1">
    <location>
        <begin position="485"/>
        <end position="575"/>
    </location>
</feature>
<dbReference type="AlphaFoldDB" id="A0A1R1PBM8"/>
<feature type="compositionally biased region" description="Gly residues" evidence="2">
    <location>
        <begin position="10"/>
        <end position="23"/>
    </location>
</feature>
<dbReference type="Proteomes" id="UP000188320">
    <property type="component" value="Unassembled WGS sequence"/>
</dbReference>
<feature type="region of interest" description="Disordered" evidence="2">
    <location>
        <begin position="1"/>
        <end position="25"/>
    </location>
</feature>
<evidence type="ECO:0000256" key="2">
    <source>
        <dbReference type="SAM" id="MobiDB-lite"/>
    </source>
</evidence>
<feature type="region of interest" description="Disordered" evidence="2">
    <location>
        <begin position="145"/>
        <end position="183"/>
    </location>
</feature>
<evidence type="ECO:0000256" key="1">
    <source>
        <dbReference type="SAM" id="Coils"/>
    </source>
</evidence>
<keyword evidence="4" id="KW-1185">Reference proteome</keyword>
<evidence type="ECO:0000313" key="4">
    <source>
        <dbReference type="Proteomes" id="UP000188320"/>
    </source>
</evidence>
<name>A0A1R1PBM8_ZANCU</name>
<sequence length="999" mass="113023">MDNGKKDGNDGNGGESSGSGGDGKVLEVKKASLAWGSAKREGLDSLNSHNSDASDQEDFKLNVFEPIEFNQQPENNGDEDSTHEITMTGIGIVEERNEMPYGRSFEQEESFEVSMYESTEESMMDFGSISEGNTGPHKIELEIPVINSERSDMGGVDDDSEDDSEDESESEDDEFGSYNDNKTADLTGALKRSRELNALNTGTGVDETGKLFDFIQNEVVDTEQTGTGVVNNDTETGMEFTEFYNEVNPNIAVGGEWVIYITQNLLSLVKDTNMEITQLYASNVENMSVEMNEEVLDFGSMISNDGTVLTEHPDDITTSLPIHIPLPTPLKSAMGSTSINIQSVQEENKEDIEQRNWPNVVDVLEIRKNEYIQMEKFDVYPTPEALERFRNENQVGSEKEKHPKFVISKVNQNLIRLIEQFKERLRVASTDLGLLSDKVTERNAAIFQKYFETDSKGEIILNTSGRSLADQVKKKCTEELSSNEYQSKEKLKRELKETLQRITRDKLVLQQKTSEVEELDRQKQQEIAILEQNMEEKRKQLEDIQSKISEQVELKGVKEAKLGQLQEKVKNLRLQEEIWRKSSEQSKEAHLELLEELDRTKQLQNHQNQQFSGQDILKMKQENRVLEEINHIRVSQSSSKRFVFTYEDYASVSITLEPNNNWLEEETMARDESLFNDSRNYKIEIEMVKSPFDFDEFKPGVLDLIDSVSLASMFEYVVAKIQEAKAKKPKLGYIVRSAIKYLNAISVLSKDLFLLTTRFKSKLFFKPELSMPVVIESEMYLHNYSTKVVSKLHSRFPPTLSIDCLSLSTTHGIIGTPKPKLKKPRKSNTFMPGTAGTKPGFILDKDLLNIDTVHIDPECYFHLKNPSFAYWIPGNSAVLVRKSLSEDNSSEVVTATDGGYSTVLSIEFHYGQPIAALADITQYTSPSSKKRGADHVDNSVLGLKDKLDSLYSNVIMSGYDRDKLSRIDIHLKPSVSTSGHNSDNILLFHESIYKYLLGS</sequence>
<evidence type="ECO:0000313" key="3">
    <source>
        <dbReference type="EMBL" id="OMH78377.1"/>
    </source>
</evidence>
<comment type="caution">
    <text evidence="3">The sequence shown here is derived from an EMBL/GenBank/DDBJ whole genome shotgun (WGS) entry which is preliminary data.</text>
</comment>
<feature type="compositionally biased region" description="Acidic residues" evidence="2">
    <location>
        <begin position="155"/>
        <end position="175"/>
    </location>
</feature>
<proteinExistence type="predicted"/>
<protein>
    <submittedName>
        <fullName evidence="3">Uncharacterized protein</fullName>
    </submittedName>
</protein>
<organism evidence="3 4">
    <name type="scientific">Zancudomyces culisetae</name>
    <name type="common">Gut fungus</name>
    <name type="synonym">Smittium culisetae</name>
    <dbReference type="NCBI Taxonomy" id="1213189"/>
    <lineage>
        <taxon>Eukaryota</taxon>
        <taxon>Fungi</taxon>
        <taxon>Fungi incertae sedis</taxon>
        <taxon>Zoopagomycota</taxon>
        <taxon>Kickxellomycotina</taxon>
        <taxon>Harpellomycetes</taxon>
        <taxon>Harpellales</taxon>
        <taxon>Legeriomycetaceae</taxon>
        <taxon>Zancudomyces</taxon>
    </lineage>
</organism>